<gene>
    <name evidence="2" type="ORF">ETSY1_13225</name>
</gene>
<protein>
    <recommendedName>
        <fullName evidence="1">BFN domain-containing protein</fullName>
    </recommendedName>
</protein>
<dbReference type="PANTHER" id="PTHR15160">
    <property type="entry name" value="VON HIPPEL-LINDAU PROTEIN"/>
    <property type="match status" value="1"/>
</dbReference>
<dbReference type="AlphaFoldDB" id="W4LPL5"/>
<dbReference type="Gene3D" id="3.10.690.10">
    <property type="entry name" value="Bifunctional nuclease domain"/>
    <property type="match status" value="1"/>
</dbReference>
<comment type="caution">
    <text evidence="2">The sequence shown here is derived from an EMBL/GenBank/DDBJ whole genome shotgun (WGS) entry which is preliminary data.</text>
</comment>
<name>W4LPL5_ENTF1</name>
<dbReference type="Gene3D" id="2.30.42.10">
    <property type="match status" value="1"/>
</dbReference>
<dbReference type="GO" id="GO:0004518">
    <property type="term" value="F:nuclease activity"/>
    <property type="evidence" value="ECO:0007669"/>
    <property type="project" value="InterPro"/>
</dbReference>
<dbReference type="Pfam" id="PF02577">
    <property type="entry name" value="BFN_dom"/>
    <property type="match status" value="1"/>
</dbReference>
<dbReference type="SUPFAM" id="SSF103256">
    <property type="entry name" value="Hypothetical protein TM0160"/>
    <property type="match status" value="1"/>
</dbReference>
<dbReference type="InterPro" id="IPR036104">
    <property type="entry name" value="BFN_sf"/>
</dbReference>
<evidence type="ECO:0000313" key="2">
    <source>
        <dbReference type="EMBL" id="ETW99897.1"/>
    </source>
</evidence>
<keyword evidence="3" id="KW-1185">Reference proteome</keyword>
<reference evidence="2 3" key="1">
    <citation type="journal article" date="2014" name="Nature">
        <title>An environmental bacterial taxon with a large and distinct metabolic repertoire.</title>
        <authorList>
            <person name="Wilson M.C."/>
            <person name="Mori T."/>
            <person name="Ruckert C."/>
            <person name="Uria A.R."/>
            <person name="Helf M.J."/>
            <person name="Takada K."/>
            <person name="Gernert C."/>
            <person name="Steffens U.A."/>
            <person name="Heycke N."/>
            <person name="Schmitt S."/>
            <person name="Rinke C."/>
            <person name="Helfrich E.J."/>
            <person name="Brachmann A.O."/>
            <person name="Gurgui C."/>
            <person name="Wakimoto T."/>
            <person name="Kracht M."/>
            <person name="Crusemann M."/>
            <person name="Hentschel U."/>
            <person name="Abe I."/>
            <person name="Matsunaga S."/>
            <person name="Kalinowski J."/>
            <person name="Takeyama H."/>
            <person name="Piel J."/>
        </authorList>
    </citation>
    <scope>NUCLEOTIDE SEQUENCE [LARGE SCALE GENOMIC DNA]</scope>
    <source>
        <strain evidence="3">TSY1</strain>
    </source>
</reference>
<proteinExistence type="predicted"/>
<dbReference type="EMBL" id="AZHW01000394">
    <property type="protein sequence ID" value="ETW99897.1"/>
    <property type="molecule type" value="Genomic_DNA"/>
</dbReference>
<dbReference type="SMART" id="SM00228">
    <property type="entry name" value="PDZ"/>
    <property type="match status" value="1"/>
</dbReference>
<evidence type="ECO:0000259" key="1">
    <source>
        <dbReference type="PROSITE" id="PS51658"/>
    </source>
</evidence>
<dbReference type="Proteomes" id="UP000019141">
    <property type="component" value="Unassembled WGS sequence"/>
</dbReference>
<dbReference type="InterPro" id="IPR036034">
    <property type="entry name" value="PDZ_sf"/>
</dbReference>
<dbReference type="PROSITE" id="PS51658">
    <property type="entry name" value="BFN"/>
    <property type="match status" value="1"/>
</dbReference>
<dbReference type="Pfam" id="PF13180">
    <property type="entry name" value="PDZ_2"/>
    <property type="match status" value="1"/>
</dbReference>
<organism evidence="2 3">
    <name type="scientific">Entotheonella factor</name>
    <dbReference type="NCBI Taxonomy" id="1429438"/>
    <lineage>
        <taxon>Bacteria</taxon>
        <taxon>Pseudomonadati</taxon>
        <taxon>Nitrospinota/Tectimicrobiota group</taxon>
        <taxon>Candidatus Tectimicrobiota</taxon>
        <taxon>Candidatus Entotheonellia</taxon>
        <taxon>Candidatus Entotheonellales</taxon>
        <taxon>Candidatus Entotheonellaceae</taxon>
        <taxon>Candidatus Entotheonella</taxon>
    </lineage>
</organism>
<dbReference type="InterPro" id="IPR003729">
    <property type="entry name" value="Bi_nuclease_dom"/>
</dbReference>
<evidence type="ECO:0000313" key="3">
    <source>
        <dbReference type="Proteomes" id="UP000019141"/>
    </source>
</evidence>
<dbReference type="InterPro" id="IPR001478">
    <property type="entry name" value="PDZ"/>
</dbReference>
<feature type="domain" description="BFN" evidence="1">
    <location>
        <begin position="39"/>
        <end position="170"/>
    </location>
</feature>
<dbReference type="HOGENOM" id="CLU_959568_0_0_7"/>
<sequence length="276" mass="30464">MKSSRQLRLNMFWVLCLAAWLSYGLLRHGHAAPTVPDNLLELHVKGITIDPDGNVPVVILEAPTSHKAFPMWIGKQEAQAIAIELQGIPTPRPLTHMLLRNILTNLQVKVERIVIHDLQENTFFASIFLQQGQSRHTIDARPSDAIALAIATKAPILVAPHVLQAVQTIPTAPAQTTPQLVAKKFGMHMQTLDERLARAFQLPRAGGVLVAFVEEHSQAARGGVNRGDIIMRADGQAIKTLDDLMAVLTTDSPEQHVLKVMRQQREVTIHLQPPAQ</sequence>
<accession>W4LPL5</accession>
<dbReference type="PANTHER" id="PTHR15160:SF1">
    <property type="entry name" value="VON HIPPEL-LINDAU DISEASE TUMOR SUPPRESSOR"/>
    <property type="match status" value="1"/>
</dbReference>
<dbReference type="SUPFAM" id="SSF50156">
    <property type="entry name" value="PDZ domain-like"/>
    <property type="match status" value="1"/>
</dbReference>